<evidence type="ECO:0000256" key="1">
    <source>
        <dbReference type="ARBA" id="ARBA00010396"/>
    </source>
</evidence>
<dbReference type="InterPro" id="IPR029063">
    <property type="entry name" value="SAM-dependent_MTases_sf"/>
</dbReference>
<feature type="binding site" evidence="6">
    <location>
        <begin position="41"/>
        <end position="43"/>
    </location>
    <ligand>
        <name>S-adenosyl-L-methionine</name>
        <dbReference type="ChEBI" id="CHEBI:59789"/>
    </ligand>
</feature>
<keyword evidence="5 6" id="KW-0949">S-adenosyl-L-methionine</keyword>
<feature type="binding site" evidence="6">
    <location>
        <position position="110"/>
    </location>
    <ligand>
        <name>S-adenosyl-L-methionine</name>
        <dbReference type="ChEBI" id="CHEBI:59789"/>
    </ligand>
</feature>
<sequence length="345" mass="37120">MAGPASDTPRKAPHIPVLLRPILGIAAPVSGTWLDGTFGAGGYARGLLDAGAERVIAVDQDPMVFEMARAWAGEYGATEEGGEDSRLVFRHGNFANLDEYAQDLDGIVLDLGVSSMQLDMADRGFSFSRSGPLDMRMSQSGPTAADLVNTAEESELADILYGYGEERASRRIARAIVAKRPFTTTGELAEVIQSVLPRPKPGQSHPATRSFQAIRIAVNDELGALVRGMEAAERALRPGGVLAIVTFHSIEDRIVKRFFQAGTGKAGRANRYAPEAPEQVATFENLTRRAVAPDEDELADNPRARSARLRMGRRTEAPARAPDRGNLGVPGIARLDDKDSERSGQ</sequence>
<dbReference type="GO" id="GO:0005737">
    <property type="term" value="C:cytoplasm"/>
    <property type="evidence" value="ECO:0007669"/>
    <property type="project" value="UniProtKB-SubCell"/>
</dbReference>
<dbReference type="SUPFAM" id="SSF53335">
    <property type="entry name" value="S-adenosyl-L-methionine-dependent methyltransferases"/>
    <property type="match status" value="1"/>
</dbReference>
<comment type="subcellular location">
    <subcellularLocation>
        <location evidence="6">Cytoplasm</location>
    </subcellularLocation>
</comment>
<gene>
    <name evidence="6" type="primary">rsmH</name>
    <name evidence="8" type="ORF">BV394_13165</name>
</gene>
<dbReference type="CDD" id="cd02440">
    <property type="entry name" value="AdoMet_MTases"/>
    <property type="match status" value="1"/>
</dbReference>
<reference evidence="8 9" key="1">
    <citation type="submission" date="2017-01" db="EMBL/GenBank/DDBJ databases">
        <title>Genomic analysis of Xuhuaishuia manganoxidans DY6-4.</title>
        <authorList>
            <person name="Wang X."/>
        </authorList>
    </citation>
    <scope>NUCLEOTIDE SEQUENCE [LARGE SCALE GENOMIC DNA]</scope>
    <source>
        <strain evidence="8 9">DY6-4</strain>
    </source>
</reference>
<dbReference type="Proteomes" id="UP000187266">
    <property type="component" value="Chromosome"/>
</dbReference>
<dbReference type="PANTHER" id="PTHR11265:SF0">
    <property type="entry name" value="12S RRNA N4-METHYLCYTIDINE METHYLTRANSFERASE"/>
    <property type="match status" value="1"/>
</dbReference>
<feature type="region of interest" description="Disordered" evidence="7">
    <location>
        <begin position="292"/>
        <end position="345"/>
    </location>
</feature>
<dbReference type="Pfam" id="PF01795">
    <property type="entry name" value="Methyltransf_5"/>
    <property type="match status" value="1"/>
</dbReference>
<dbReference type="InterPro" id="IPR023397">
    <property type="entry name" value="SAM-dep_MeTrfase_MraW_recog"/>
</dbReference>
<feature type="binding site" evidence="6">
    <location>
        <position position="117"/>
    </location>
    <ligand>
        <name>S-adenosyl-L-methionine</name>
        <dbReference type="ChEBI" id="CHEBI:59789"/>
    </ligand>
</feature>
<feature type="binding site" evidence="6">
    <location>
        <position position="94"/>
    </location>
    <ligand>
        <name>S-adenosyl-L-methionine</name>
        <dbReference type="ChEBI" id="CHEBI:59789"/>
    </ligand>
</feature>
<evidence type="ECO:0000256" key="5">
    <source>
        <dbReference type="ARBA" id="ARBA00022691"/>
    </source>
</evidence>
<dbReference type="SUPFAM" id="SSF81799">
    <property type="entry name" value="Putative methyltransferase TM0872, insert domain"/>
    <property type="match status" value="1"/>
</dbReference>
<dbReference type="Gene3D" id="3.40.50.150">
    <property type="entry name" value="Vaccinia Virus protein VP39"/>
    <property type="match status" value="1"/>
</dbReference>
<name>A0A1U7DMC3_9RHOB</name>
<evidence type="ECO:0000313" key="8">
    <source>
        <dbReference type="EMBL" id="APX91167.1"/>
    </source>
</evidence>
<evidence type="ECO:0000256" key="3">
    <source>
        <dbReference type="ARBA" id="ARBA00022603"/>
    </source>
</evidence>
<feature type="compositionally biased region" description="Basic and acidic residues" evidence="7">
    <location>
        <begin position="334"/>
        <end position="345"/>
    </location>
</feature>
<feature type="binding site" evidence="6">
    <location>
        <position position="59"/>
    </location>
    <ligand>
        <name>S-adenosyl-L-methionine</name>
        <dbReference type="ChEBI" id="CHEBI:59789"/>
    </ligand>
</feature>
<dbReference type="Gene3D" id="1.10.150.170">
    <property type="entry name" value="Putative methyltransferase TM0872, insert domain"/>
    <property type="match status" value="1"/>
</dbReference>
<keyword evidence="2 6" id="KW-0698">rRNA processing</keyword>
<evidence type="ECO:0000256" key="2">
    <source>
        <dbReference type="ARBA" id="ARBA00022552"/>
    </source>
</evidence>
<dbReference type="RefSeq" id="WP_076981183.1">
    <property type="nucleotide sequence ID" value="NZ_CP019124.1"/>
</dbReference>
<proteinExistence type="inferred from homology"/>
<comment type="catalytic activity">
    <reaction evidence="6">
        <text>cytidine(1402) in 16S rRNA + S-adenosyl-L-methionine = N(4)-methylcytidine(1402) in 16S rRNA + S-adenosyl-L-homocysteine + H(+)</text>
        <dbReference type="Rhea" id="RHEA:42928"/>
        <dbReference type="Rhea" id="RHEA-COMP:10286"/>
        <dbReference type="Rhea" id="RHEA-COMP:10287"/>
        <dbReference type="ChEBI" id="CHEBI:15378"/>
        <dbReference type="ChEBI" id="CHEBI:57856"/>
        <dbReference type="ChEBI" id="CHEBI:59789"/>
        <dbReference type="ChEBI" id="CHEBI:74506"/>
        <dbReference type="ChEBI" id="CHEBI:82748"/>
        <dbReference type="EC" id="2.1.1.199"/>
    </reaction>
</comment>
<dbReference type="HAMAP" id="MF_01007">
    <property type="entry name" value="16SrRNA_methyltr_H"/>
    <property type="match status" value="1"/>
</dbReference>
<dbReference type="InterPro" id="IPR002903">
    <property type="entry name" value="RsmH"/>
</dbReference>
<accession>A0A1U7DMC3</accession>
<keyword evidence="4 6" id="KW-0808">Transferase</keyword>
<dbReference type="GO" id="GO:0070475">
    <property type="term" value="P:rRNA base methylation"/>
    <property type="evidence" value="ECO:0007669"/>
    <property type="project" value="UniProtKB-UniRule"/>
</dbReference>
<dbReference type="GO" id="GO:0071424">
    <property type="term" value="F:rRNA (cytosine-N4-)-methyltransferase activity"/>
    <property type="evidence" value="ECO:0007669"/>
    <property type="project" value="UniProtKB-UniRule"/>
</dbReference>
<dbReference type="PIRSF" id="PIRSF004486">
    <property type="entry name" value="MraW"/>
    <property type="match status" value="1"/>
</dbReference>
<dbReference type="EMBL" id="CP019124">
    <property type="protein sequence ID" value="APX91167.1"/>
    <property type="molecule type" value="Genomic_DNA"/>
</dbReference>
<dbReference type="PANTHER" id="PTHR11265">
    <property type="entry name" value="S-ADENOSYL-METHYLTRANSFERASE MRAW"/>
    <property type="match status" value="1"/>
</dbReference>
<feature type="compositionally biased region" description="Basic and acidic residues" evidence="7">
    <location>
        <begin position="313"/>
        <end position="323"/>
    </location>
</feature>
<dbReference type="AlphaFoldDB" id="A0A1U7DMC3"/>
<comment type="function">
    <text evidence="6">Specifically methylates the N4 position of cytidine in position 1402 (C1402) of 16S rRNA.</text>
</comment>
<evidence type="ECO:0000256" key="6">
    <source>
        <dbReference type="HAMAP-Rule" id="MF_01007"/>
    </source>
</evidence>
<organism evidence="8 9">
    <name type="scientific">Brevirhabdus pacifica</name>
    <dbReference type="NCBI Taxonomy" id="1267768"/>
    <lineage>
        <taxon>Bacteria</taxon>
        <taxon>Pseudomonadati</taxon>
        <taxon>Pseudomonadota</taxon>
        <taxon>Alphaproteobacteria</taxon>
        <taxon>Rhodobacterales</taxon>
        <taxon>Paracoccaceae</taxon>
        <taxon>Brevirhabdus</taxon>
    </lineage>
</organism>
<dbReference type="NCBIfam" id="TIGR00006">
    <property type="entry name" value="16S rRNA (cytosine(1402)-N(4))-methyltransferase RsmH"/>
    <property type="match status" value="1"/>
</dbReference>
<evidence type="ECO:0000313" key="9">
    <source>
        <dbReference type="Proteomes" id="UP000187266"/>
    </source>
</evidence>
<comment type="similarity">
    <text evidence="1 6">Belongs to the methyltransferase superfamily. RsmH family.</text>
</comment>
<keyword evidence="3 6" id="KW-0489">Methyltransferase</keyword>
<dbReference type="EC" id="2.1.1.199" evidence="6"/>
<dbReference type="STRING" id="1267768.BV394_13165"/>
<keyword evidence="6" id="KW-0963">Cytoplasm</keyword>
<keyword evidence="9" id="KW-1185">Reference proteome</keyword>
<protein>
    <recommendedName>
        <fullName evidence="6">Ribosomal RNA small subunit methyltransferase H</fullName>
        <ecNumber evidence="6">2.1.1.199</ecNumber>
    </recommendedName>
    <alternativeName>
        <fullName evidence="6">16S rRNA m(4)C1402 methyltransferase</fullName>
    </alternativeName>
    <alternativeName>
        <fullName evidence="6">rRNA (cytosine-N(4)-)-methyltransferase RsmH</fullName>
    </alternativeName>
</protein>
<evidence type="ECO:0000256" key="7">
    <source>
        <dbReference type="SAM" id="MobiDB-lite"/>
    </source>
</evidence>
<evidence type="ECO:0000256" key="4">
    <source>
        <dbReference type="ARBA" id="ARBA00022679"/>
    </source>
</evidence>